<dbReference type="InterPro" id="IPR007383">
    <property type="entry name" value="DUF445"/>
</dbReference>
<keyword evidence="4" id="KW-1185">Reference proteome</keyword>
<keyword evidence="2" id="KW-1133">Transmembrane helix</keyword>
<name>A0AAP1WFU1_9FLAO</name>
<proteinExistence type="predicted"/>
<evidence type="ECO:0000256" key="2">
    <source>
        <dbReference type="SAM" id="Phobius"/>
    </source>
</evidence>
<reference evidence="3 4" key="1">
    <citation type="journal article" date="2020" name="Int. J. Syst. Evol. Microbiol.">
        <title>Tenacibaculum piscium sp. nov., isolated from skin ulcers of sea-farmed fish, and description of Tenacibaculum finnmarkense sp. nov. with subdivision into genomovars finnmarkense and ulcerans.</title>
        <authorList>
            <person name="Olsen A.B."/>
            <person name="Spilsberg B."/>
            <person name="Nilsen H.K."/>
            <person name="Lagesen K."/>
            <person name="Gulla S."/>
            <person name="Avendano-Herrera R."/>
            <person name="Irgang R."/>
            <person name="Duchaud E."/>
            <person name="Colquhoun D.J."/>
        </authorList>
    </citation>
    <scope>NUCLEOTIDE SEQUENCE [LARGE SCALE GENOMIC DNA]</scope>
    <source>
        <strain evidence="3 4">TNO037</strain>
    </source>
</reference>
<keyword evidence="2" id="KW-0812">Transmembrane</keyword>
<protein>
    <submittedName>
        <fullName evidence="3">DUF445 family protein</fullName>
    </submittedName>
</protein>
<evidence type="ECO:0000313" key="3">
    <source>
        <dbReference type="EMBL" id="MBE7694671.1"/>
    </source>
</evidence>
<keyword evidence="2" id="KW-0472">Membrane</keyword>
<accession>A0AAP1WFU1</accession>
<dbReference type="GO" id="GO:0005886">
    <property type="term" value="C:plasma membrane"/>
    <property type="evidence" value="ECO:0007669"/>
    <property type="project" value="TreeGrafter"/>
</dbReference>
<dbReference type="EMBL" id="WXXV01000003">
    <property type="protein sequence ID" value="MBE7694671.1"/>
    <property type="molecule type" value="Genomic_DNA"/>
</dbReference>
<feature type="transmembrane region" description="Helical" evidence="2">
    <location>
        <begin position="33"/>
        <end position="60"/>
    </location>
</feature>
<comment type="caution">
    <text evidence="3">The sequence shown here is derived from an EMBL/GenBank/DDBJ whole genome shotgun (WGS) entry which is preliminary data.</text>
</comment>
<sequence length="428" mass="47686">MKLPKKGALSLAIATLGMLLLIAGIKTEFLTHIIWHILLAGFEAAVVGGCADWFAVRALFAEIPIPLISKHTNIIVKSRAKLSNGIVDLVSNEWLSKESLADKIKSVAIAHKIVAALKEEKNVSKIIHFLQDILLQFSKNTDFSKLTPYLEKMLKKELQGIQLGKPLGIWLQKTLKNQEHSELWKVALSSVSKTINSDETRNMLVENIANQSENLKKESTFKLIAVKTAQKFGGLNNESIADKLVKSINDLLDEIAKDKQHPLRKRLENELLDFAQKLENGNLNALASIQNMQEKLIGNIEAKSIVSKLVNSLQNKLQEQLNDDKSVFIEFIKQKSTQIISDFSKNTELIEKADASLKKLLVSTIHKNHHLIANTVSESLENLNNEDLVKQIEDKVGDDLQYIRLNGAIVGGAVGALLYIFRVTILSL</sequence>
<feature type="transmembrane region" description="Helical" evidence="2">
    <location>
        <begin position="405"/>
        <end position="425"/>
    </location>
</feature>
<keyword evidence="1" id="KW-0175">Coiled coil</keyword>
<dbReference type="PANTHER" id="PTHR38442:SF1">
    <property type="entry name" value="INNER MEMBRANE PROTEIN"/>
    <property type="match status" value="1"/>
</dbReference>
<gene>
    <name evidence="3" type="ORF">F7645_04440</name>
</gene>
<organism evidence="3 4">
    <name type="scientific">Tenacibaculum finnmarkense genomovar finnmarkense</name>
    <dbReference type="NCBI Taxonomy" id="1458503"/>
    <lineage>
        <taxon>Bacteria</taxon>
        <taxon>Pseudomonadati</taxon>
        <taxon>Bacteroidota</taxon>
        <taxon>Flavobacteriia</taxon>
        <taxon>Flavobacteriales</taxon>
        <taxon>Flavobacteriaceae</taxon>
        <taxon>Tenacibaculum</taxon>
        <taxon>Tenacibaculum finnmarkense</taxon>
    </lineage>
</organism>
<evidence type="ECO:0000256" key="1">
    <source>
        <dbReference type="SAM" id="Coils"/>
    </source>
</evidence>
<dbReference type="Pfam" id="PF04286">
    <property type="entry name" value="DUF445"/>
    <property type="match status" value="1"/>
</dbReference>
<dbReference type="AlphaFoldDB" id="A0AAP1WFU1"/>
<feature type="coiled-coil region" evidence="1">
    <location>
        <begin position="264"/>
        <end position="295"/>
    </location>
</feature>
<dbReference type="Proteomes" id="UP000806077">
    <property type="component" value="Unassembled WGS sequence"/>
</dbReference>
<dbReference type="PANTHER" id="PTHR38442">
    <property type="entry name" value="INNER MEMBRANE PROTEIN-RELATED"/>
    <property type="match status" value="1"/>
</dbReference>
<evidence type="ECO:0000313" key="4">
    <source>
        <dbReference type="Proteomes" id="UP000806077"/>
    </source>
</evidence>
<dbReference type="RefSeq" id="WP_101955187.1">
    <property type="nucleotide sequence ID" value="NZ_JAJHTL010000003.1"/>
</dbReference>